<evidence type="ECO:0000313" key="2">
    <source>
        <dbReference type="EMBL" id="NNF06856.1"/>
    </source>
</evidence>
<gene>
    <name evidence="2" type="ORF">HKN21_08850</name>
</gene>
<dbReference type="PANTHER" id="PTHR43072">
    <property type="entry name" value="N-ACETYLTRANSFERASE"/>
    <property type="match status" value="1"/>
</dbReference>
<reference evidence="2 3" key="1">
    <citation type="submission" date="2020-03" db="EMBL/GenBank/DDBJ databases">
        <title>Metabolic flexibility allows generalist bacteria to become dominant in a frequently disturbed ecosystem.</title>
        <authorList>
            <person name="Chen Y.-J."/>
            <person name="Leung P.M."/>
            <person name="Bay S.K."/>
            <person name="Hugenholtz P."/>
            <person name="Kessler A.J."/>
            <person name="Shelley G."/>
            <person name="Waite D.W."/>
            <person name="Cook P.L."/>
            <person name="Greening C."/>
        </authorList>
    </citation>
    <scope>NUCLEOTIDE SEQUENCE [LARGE SCALE GENOMIC DNA]</scope>
    <source>
        <strain evidence="2">SS_bin_28</strain>
    </source>
</reference>
<dbReference type="AlphaFoldDB" id="A0A7Y2E7Z1"/>
<dbReference type="EMBL" id="JABDJR010000350">
    <property type="protein sequence ID" value="NNF06856.1"/>
    <property type="molecule type" value="Genomic_DNA"/>
</dbReference>
<feature type="domain" description="N-acetyltransferase" evidence="1">
    <location>
        <begin position="22"/>
        <end position="172"/>
    </location>
</feature>
<dbReference type="InterPro" id="IPR000182">
    <property type="entry name" value="GNAT_dom"/>
</dbReference>
<organism evidence="2 3">
    <name type="scientific">Eiseniibacteriota bacterium</name>
    <dbReference type="NCBI Taxonomy" id="2212470"/>
    <lineage>
        <taxon>Bacteria</taxon>
        <taxon>Candidatus Eiseniibacteriota</taxon>
    </lineage>
</organism>
<sequence>MTEDHPFAAYDPEGARAALSGLIIRAAALSDTPYIALIDAQENEALAKTYEPLIHGELERIASGELARYTAVAEADGHVVGYSRCGLIEGAENLPDGWYLNGLKVKKAFRRRGIGEAMTTHRLDWLRERTQLVYYFTAEINPVSMDLHHKFGFEELERNVVVPFDRVKFPQRLFSLRFTGSSARKDGNRV</sequence>
<evidence type="ECO:0000259" key="1">
    <source>
        <dbReference type="PROSITE" id="PS51186"/>
    </source>
</evidence>
<dbReference type="Proteomes" id="UP000547674">
    <property type="component" value="Unassembled WGS sequence"/>
</dbReference>
<name>A0A7Y2E7Z1_UNCEI</name>
<accession>A0A7Y2E7Z1</accession>
<dbReference type="CDD" id="cd04301">
    <property type="entry name" value="NAT_SF"/>
    <property type="match status" value="1"/>
</dbReference>
<proteinExistence type="predicted"/>
<keyword evidence="2" id="KW-0808">Transferase</keyword>
<protein>
    <submittedName>
        <fullName evidence="2">GNAT family N-acetyltransferase</fullName>
    </submittedName>
</protein>
<comment type="caution">
    <text evidence="2">The sequence shown here is derived from an EMBL/GenBank/DDBJ whole genome shotgun (WGS) entry which is preliminary data.</text>
</comment>
<dbReference type="GO" id="GO:0016747">
    <property type="term" value="F:acyltransferase activity, transferring groups other than amino-acyl groups"/>
    <property type="evidence" value="ECO:0007669"/>
    <property type="project" value="InterPro"/>
</dbReference>
<dbReference type="Gene3D" id="3.40.630.30">
    <property type="match status" value="1"/>
</dbReference>
<dbReference type="Pfam" id="PF00583">
    <property type="entry name" value="Acetyltransf_1"/>
    <property type="match status" value="1"/>
</dbReference>
<dbReference type="SUPFAM" id="SSF55729">
    <property type="entry name" value="Acyl-CoA N-acyltransferases (Nat)"/>
    <property type="match status" value="1"/>
</dbReference>
<dbReference type="PROSITE" id="PS51186">
    <property type="entry name" value="GNAT"/>
    <property type="match status" value="1"/>
</dbReference>
<dbReference type="InterPro" id="IPR016181">
    <property type="entry name" value="Acyl_CoA_acyltransferase"/>
</dbReference>
<evidence type="ECO:0000313" key="3">
    <source>
        <dbReference type="Proteomes" id="UP000547674"/>
    </source>
</evidence>